<dbReference type="GO" id="GO:0005525">
    <property type="term" value="F:GTP binding"/>
    <property type="evidence" value="ECO:0007669"/>
    <property type="project" value="UniProtKB-KW"/>
</dbReference>
<dbReference type="InterPro" id="IPR031167">
    <property type="entry name" value="G_OBG"/>
</dbReference>
<dbReference type="InterPro" id="IPR027417">
    <property type="entry name" value="P-loop_NTPase"/>
</dbReference>
<evidence type="ECO:0000313" key="6">
    <source>
        <dbReference type="Proteomes" id="UP000230062"/>
    </source>
</evidence>
<evidence type="ECO:0000256" key="3">
    <source>
        <dbReference type="ARBA" id="ARBA00023134"/>
    </source>
</evidence>
<sequence length="207" mass="23027">MKKTDLHQIDLVAKIARLEEEVRKTPYHKGTEHYIGKLRAKIAKLKNQEEQVLKKSGGRFGFMPKKEGEATIVLIGPPSVGKSTLINKLTQAQSRVESWPFTTVKVIPGMWDYQGAKIQILDLPGIVKGAAIGVGRGREILSAARIADLLILMVDIKTRNLVESITKELKEVGVRVPILKVINKVDLFGKTDFSRDFLMISAEKEIG</sequence>
<evidence type="ECO:0000256" key="2">
    <source>
        <dbReference type="ARBA" id="ARBA00022842"/>
    </source>
</evidence>
<gene>
    <name evidence="5" type="ORF">CO169_01675</name>
</gene>
<protein>
    <recommendedName>
        <fullName evidence="4">OBG-type G domain-containing protein</fullName>
    </recommendedName>
</protein>
<dbReference type="Proteomes" id="UP000230062">
    <property type="component" value="Unassembled WGS sequence"/>
</dbReference>
<dbReference type="Pfam" id="PF01926">
    <property type="entry name" value="MMR_HSR1"/>
    <property type="match status" value="1"/>
</dbReference>
<dbReference type="GO" id="GO:0003924">
    <property type="term" value="F:GTPase activity"/>
    <property type="evidence" value="ECO:0007669"/>
    <property type="project" value="InterPro"/>
</dbReference>
<dbReference type="InterPro" id="IPR005225">
    <property type="entry name" value="Small_GTP-bd"/>
</dbReference>
<dbReference type="Gene3D" id="3.40.50.300">
    <property type="entry name" value="P-loop containing nucleotide triphosphate hydrolases"/>
    <property type="match status" value="1"/>
</dbReference>
<organism evidence="5 6">
    <name type="scientific">Candidatus Shapirobacteria bacterium CG_4_9_14_3_um_filter_39_13</name>
    <dbReference type="NCBI Taxonomy" id="1974479"/>
    <lineage>
        <taxon>Bacteria</taxon>
        <taxon>Candidatus Shapironibacteriota</taxon>
    </lineage>
</organism>
<dbReference type="InterPro" id="IPR045001">
    <property type="entry name" value="DRG"/>
</dbReference>
<dbReference type="InterPro" id="IPR006074">
    <property type="entry name" value="GTP1-OBG_CS"/>
</dbReference>
<comment type="caution">
    <text evidence="5">The sequence shown here is derived from an EMBL/GenBank/DDBJ whole genome shotgun (WGS) entry which is preliminary data.</text>
</comment>
<dbReference type="AlphaFoldDB" id="A0A2M7XLI3"/>
<evidence type="ECO:0000256" key="1">
    <source>
        <dbReference type="ARBA" id="ARBA00022741"/>
    </source>
</evidence>
<name>A0A2M7XLI3_9BACT</name>
<reference evidence="6" key="1">
    <citation type="submission" date="2017-09" db="EMBL/GenBank/DDBJ databases">
        <title>Depth-based differentiation of microbial function through sediment-hosted aquifers and enrichment of novel symbionts in the deep terrestrial subsurface.</title>
        <authorList>
            <person name="Probst A.J."/>
            <person name="Ladd B."/>
            <person name="Jarett J.K."/>
            <person name="Geller-Mcgrath D.E."/>
            <person name="Sieber C.M.K."/>
            <person name="Emerson J.B."/>
            <person name="Anantharaman K."/>
            <person name="Thomas B.C."/>
            <person name="Malmstrom R."/>
            <person name="Stieglmeier M."/>
            <person name="Klingl A."/>
            <person name="Woyke T."/>
            <person name="Ryan C.M."/>
            <person name="Banfield J.F."/>
        </authorList>
    </citation>
    <scope>NUCLEOTIDE SEQUENCE [LARGE SCALE GENOMIC DNA]</scope>
</reference>
<dbReference type="InterPro" id="IPR006073">
    <property type="entry name" value="GTP-bd"/>
</dbReference>
<evidence type="ECO:0000259" key="4">
    <source>
        <dbReference type="PROSITE" id="PS51710"/>
    </source>
</evidence>
<dbReference type="PRINTS" id="PR00326">
    <property type="entry name" value="GTP1OBG"/>
</dbReference>
<dbReference type="NCBIfam" id="TIGR00231">
    <property type="entry name" value="small_GTP"/>
    <property type="match status" value="1"/>
</dbReference>
<dbReference type="PANTHER" id="PTHR43127">
    <property type="entry name" value="DEVELOPMENTALLY-REGULATED GTP-BINDING PROTEIN 2"/>
    <property type="match status" value="1"/>
</dbReference>
<dbReference type="PROSITE" id="PS51710">
    <property type="entry name" value="G_OBG"/>
    <property type="match status" value="1"/>
</dbReference>
<accession>A0A2M7XLI3</accession>
<feature type="domain" description="OBG-type G" evidence="4">
    <location>
        <begin position="70"/>
        <end position="207"/>
    </location>
</feature>
<dbReference type="SUPFAM" id="SSF52540">
    <property type="entry name" value="P-loop containing nucleoside triphosphate hydrolases"/>
    <property type="match status" value="1"/>
</dbReference>
<dbReference type="EMBL" id="PFWP01000048">
    <property type="protein sequence ID" value="PJA49554.1"/>
    <property type="molecule type" value="Genomic_DNA"/>
</dbReference>
<keyword evidence="2" id="KW-0460">Magnesium</keyword>
<dbReference type="PROSITE" id="PS00905">
    <property type="entry name" value="GTP1_OBG"/>
    <property type="match status" value="1"/>
</dbReference>
<keyword evidence="1" id="KW-0547">Nucleotide-binding</keyword>
<keyword evidence="3" id="KW-0342">GTP-binding</keyword>
<evidence type="ECO:0000313" key="5">
    <source>
        <dbReference type="EMBL" id="PJA49554.1"/>
    </source>
</evidence>
<feature type="non-terminal residue" evidence="5">
    <location>
        <position position="207"/>
    </location>
</feature>
<proteinExistence type="predicted"/>